<feature type="compositionally biased region" description="Pro residues" evidence="1">
    <location>
        <begin position="1"/>
        <end position="12"/>
    </location>
</feature>
<feature type="region of interest" description="Disordered" evidence="1">
    <location>
        <begin position="169"/>
        <end position="205"/>
    </location>
</feature>
<feature type="compositionally biased region" description="Polar residues" evidence="1">
    <location>
        <begin position="169"/>
        <end position="186"/>
    </location>
</feature>
<keyword evidence="2" id="KW-0812">Transmembrane</keyword>
<organism evidence="4 5">
    <name type="scientific">Mycobacterium colombiense CECT 3035</name>
    <dbReference type="NCBI Taxonomy" id="1041522"/>
    <lineage>
        <taxon>Bacteria</taxon>
        <taxon>Bacillati</taxon>
        <taxon>Actinomycetota</taxon>
        <taxon>Actinomycetes</taxon>
        <taxon>Mycobacteriales</taxon>
        <taxon>Mycobacteriaceae</taxon>
        <taxon>Mycobacterium</taxon>
        <taxon>Mycobacterium avium complex (MAC)</taxon>
    </lineage>
</organism>
<feature type="region of interest" description="Disordered" evidence="1">
    <location>
        <begin position="1"/>
        <end position="34"/>
    </location>
</feature>
<dbReference type="AlphaFoldDB" id="J5EEF9"/>
<feature type="compositionally biased region" description="Low complexity" evidence="1">
    <location>
        <begin position="106"/>
        <end position="127"/>
    </location>
</feature>
<reference evidence="4 5" key="1">
    <citation type="journal article" date="2011" name="J. Bacteriol.">
        <title>Genome sequence of the Mycobacterium colombiense type strain, CECT 3035.</title>
        <authorList>
            <person name="Gonzalez-Perez M."/>
            <person name="Murcia M.I."/>
            <person name="Landsman D."/>
            <person name="Jordan I.K."/>
            <person name="Marino-Ramirez L."/>
        </authorList>
    </citation>
    <scope>NUCLEOTIDE SEQUENCE [LARGE SCALE GENOMIC DNA]</scope>
    <source>
        <strain evidence="4 5">CECT 3035</strain>
    </source>
</reference>
<feature type="transmembrane region" description="Helical" evidence="2">
    <location>
        <begin position="77"/>
        <end position="98"/>
    </location>
</feature>
<evidence type="ECO:0000313" key="4">
    <source>
        <dbReference type="EMBL" id="EJO89861.1"/>
    </source>
</evidence>
<proteinExistence type="predicted"/>
<dbReference type="eggNOG" id="COG0515">
    <property type="taxonomic scope" value="Bacteria"/>
</dbReference>
<gene>
    <name evidence="4" type="ORF">MCOL_V206720</name>
</gene>
<dbReference type="InterPro" id="IPR025241">
    <property type="entry name" value="DUF4190"/>
</dbReference>
<feature type="transmembrane region" description="Helical" evidence="2">
    <location>
        <begin position="40"/>
        <end position="65"/>
    </location>
</feature>
<accession>J5EEF9</accession>
<evidence type="ECO:0000313" key="5">
    <source>
        <dbReference type="Proteomes" id="UP000006455"/>
    </source>
</evidence>
<sequence>MSNPFGPGPFQPNPFGGSSFAPQQQPAQPPPVAPRDEANVLATLSVVFAFVFAPAGLILGHLGLAQIRRTGQRGRDRALVGVTLSYVFITALVVALIVRATLPDSTPTHVAVPATTTTKPPSGTTPRPAAPPRPPIVTPSDLPGLLPSLDEVKTLLGTRFWWRTSQHLNREVSTSSSTDPSAQRSSRPAHRTPTTCKAPCATTPR</sequence>
<protein>
    <recommendedName>
        <fullName evidence="3">DUF4190 domain-containing protein</fullName>
    </recommendedName>
</protein>
<dbReference type="Proteomes" id="UP000006455">
    <property type="component" value="Unassembled WGS sequence"/>
</dbReference>
<evidence type="ECO:0000256" key="2">
    <source>
        <dbReference type="SAM" id="Phobius"/>
    </source>
</evidence>
<feature type="compositionally biased region" description="Pro residues" evidence="1">
    <location>
        <begin position="128"/>
        <end position="137"/>
    </location>
</feature>
<keyword evidence="2" id="KW-0472">Membrane</keyword>
<comment type="caution">
    <text evidence="4">The sequence shown here is derived from an EMBL/GenBank/DDBJ whole genome shotgun (WGS) entry which is preliminary data.</text>
</comment>
<keyword evidence="2" id="KW-1133">Transmembrane helix</keyword>
<feature type="domain" description="DUF4190" evidence="3">
    <location>
        <begin position="40"/>
        <end position="94"/>
    </location>
</feature>
<feature type="compositionally biased region" description="Low complexity" evidence="1">
    <location>
        <begin position="13"/>
        <end position="26"/>
    </location>
</feature>
<feature type="compositionally biased region" description="Low complexity" evidence="1">
    <location>
        <begin position="192"/>
        <end position="205"/>
    </location>
</feature>
<dbReference type="EMBL" id="AFVW02000002">
    <property type="protein sequence ID" value="EJO89861.1"/>
    <property type="molecule type" value="Genomic_DNA"/>
</dbReference>
<evidence type="ECO:0000256" key="1">
    <source>
        <dbReference type="SAM" id="MobiDB-lite"/>
    </source>
</evidence>
<name>J5EEF9_9MYCO</name>
<dbReference type="Pfam" id="PF13828">
    <property type="entry name" value="DUF4190"/>
    <property type="match status" value="1"/>
</dbReference>
<feature type="region of interest" description="Disordered" evidence="1">
    <location>
        <begin position="106"/>
        <end position="143"/>
    </location>
</feature>
<evidence type="ECO:0000259" key="3">
    <source>
        <dbReference type="Pfam" id="PF13828"/>
    </source>
</evidence>